<evidence type="ECO:0000256" key="3">
    <source>
        <dbReference type="ARBA" id="ARBA00022676"/>
    </source>
</evidence>
<comment type="caution">
    <text evidence="7">The sequence shown here is derived from an EMBL/GenBank/DDBJ whole genome shotgun (WGS) entry which is preliminary data.</text>
</comment>
<dbReference type="EC" id="2.4.1.13" evidence="2"/>
<dbReference type="EMBL" id="JBBPBN010000012">
    <property type="protein sequence ID" value="KAK9027013.1"/>
    <property type="molecule type" value="Genomic_DNA"/>
</dbReference>
<dbReference type="PANTHER" id="PTHR45839:SF7">
    <property type="entry name" value="SUCROSE SYNTHASE 1"/>
    <property type="match status" value="1"/>
</dbReference>
<feature type="domain" description="Sucrose synthase N-terminal" evidence="6">
    <location>
        <begin position="9"/>
        <end position="74"/>
    </location>
</feature>
<comment type="catalytic activity">
    <reaction evidence="5">
        <text>an NDP-alpha-D-glucose + D-fructose = a ribonucleoside 5'-diphosphate + sucrose + H(+)</text>
        <dbReference type="Rhea" id="RHEA:16241"/>
        <dbReference type="ChEBI" id="CHEBI:15378"/>
        <dbReference type="ChEBI" id="CHEBI:17992"/>
        <dbReference type="ChEBI" id="CHEBI:37721"/>
        <dbReference type="ChEBI" id="CHEBI:57930"/>
        <dbReference type="ChEBI" id="CHEBI:76533"/>
        <dbReference type="EC" id="2.4.1.13"/>
    </reaction>
</comment>
<sequence length="153" mass="17037">MADSGITAVHSLRDSFDEALTSHRRNQTLSLLLRIEGKGKGILQRHQIIQEENEKKLNDGEFSEILRATQELTVAEYLRFKEDVVDGSTNGDFVLELDFEPFNASVPRPTLSNRPVTASSSSTVTFRQSCSMTRRACTLCSNSSKSIATKPRT</sequence>
<dbReference type="Pfam" id="PF24861">
    <property type="entry name" value="SUS_N"/>
    <property type="match status" value="1"/>
</dbReference>
<evidence type="ECO:0000256" key="1">
    <source>
        <dbReference type="ARBA" id="ARBA00005894"/>
    </source>
</evidence>
<keyword evidence="3" id="KW-0328">Glycosyltransferase</keyword>
<evidence type="ECO:0000313" key="7">
    <source>
        <dbReference type="EMBL" id="KAK9027013.1"/>
    </source>
</evidence>
<gene>
    <name evidence="7" type="ORF">V6N11_066862</name>
</gene>
<keyword evidence="8" id="KW-1185">Reference proteome</keyword>
<evidence type="ECO:0000313" key="8">
    <source>
        <dbReference type="Proteomes" id="UP001396334"/>
    </source>
</evidence>
<dbReference type="InterPro" id="IPR056735">
    <property type="entry name" value="SUS_N"/>
</dbReference>
<dbReference type="PANTHER" id="PTHR45839">
    <property type="match status" value="1"/>
</dbReference>
<dbReference type="InterPro" id="IPR012820">
    <property type="entry name" value="Sucrose_synthase_pln/cyn"/>
</dbReference>
<evidence type="ECO:0000259" key="6">
    <source>
        <dbReference type="Pfam" id="PF24861"/>
    </source>
</evidence>
<comment type="similarity">
    <text evidence="1">Belongs to the glycosyltransferase 1 family. Plant sucrose synthase subfamily.</text>
</comment>
<accession>A0ABR2SP00</accession>
<name>A0ABR2SP00_9ROSI</name>
<keyword evidence="4" id="KW-0808">Transferase</keyword>
<reference evidence="7 8" key="1">
    <citation type="journal article" date="2024" name="G3 (Bethesda)">
        <title>Genome assembly of Hibiscus sabdariffa L. provides insights into metabolisms of medicinal natural products.</title>
        <authorList>
            <person name="Kim T."/>
        </authorList>
    </citation>
    <scope>NUCLEOTIDE SEQUENCE [LARGE SCALE GENOMIC DNA]</scope>
    <source>
        <strain evidence="7">TK-2024</strain>
        <tissue evidence="7">Old leaves</tissue>
    </source>
</reference>
<proteinExistence type="inferred from homology"/>
<evidence type="ECO:0000256" key="2">
    <source>
        <dbReference type="ARBA" id="ARBA00012540"/>
    </source>
</evidence>
<dbReference type="Gene3D" id="3.10.450.330">
    <property type="match status" value="2"/>
</dbReference>
<organism evidence="7 8">
    <name type="scientific">Hibiscus sabdariffa</name>
    <name type="common">roselle</name>
    <dbReference type="NCBI Taxonomy" id="183260"/>
    <lineage>
        <taxon>Eukaryota</taxon>
        <taxon>Viridiplantae</taxon>
        <taxon>Streptophyta</taxon>
        <taxon>Embryophyta</taxon>
        <taxon>Tracheophyta</taxon>
        <taxon>Spermatophyta</taxon>
        <taxon>Magnoliopsida</taxon>
        <taxon>eudicotyledons</taxon>
        <taxon>Gunneridae</taxon>
        <taxon>Pentapetalae</taxon>
        <taxon>rosids</taxon>
        <taxon>malvids</taxon>
        <taxon>Malvales</taxon>
        <taxon>Malvaceae</taxon>
        <taxon>Malvoideae</taxon>
        <taxon>Hibiscus</taxon>
    </lineage>
</organism>
<dbReference type="Proteomes" id="UP001396334">
    <property type="component" value="Unassembled WGS sequence"/>
</dbReference>
<evidence type="ECO:0000256" key="5">
    <source>
        <dbReference type="ARBA" id="ARBA00049030"/>
    </source>
</evidence>
<evidence type="ECO:0000256" key="4">
    <source>
        <dbReference type="ARBA" id="ARBA00022679"/>
    </source>
</evidence>
<protein>
    <recommendedName>
        <fullName evidence="2">sucrose synthase</fullName>
        <ecNumber evidence="2">2.4.1.13</ecNumber>
    </recommendedName>
</protein>